<accession>A0A090V3M0</accession>
<dbReference type="AlphaFoldDB" id="A0A090V3M0"/>
<dbReference type="OrthoDB" id="90759at2"/>
<evidence type="ECO:0000313" key="2">
    <source>
        <dbReference type="Proteomes" id="UP000029462"/>
    </source>
</evidence>
<keyword evidence="2" id="KW-1185">Reference proteome</keyword>
<dbReference type="Proteomes" id="UP000029462">
    <property type="component" value="Unassembled WGS sequence"/>
</dbReference>
<sequence>MIRKSNINNGLQMIEGHLKFLDRNTGLTTDNKTQHYILNPDFIIANNRHFIAETGWEAQPEGDSPTESEALAILGAIYAYQATKQPHYLELAKNFFNGYHKGYYRGVAFPDPPDGSLRCNWICNGKAPVLAHYPLDPEYPTHGGFKGVLFNWTNGRTQIPHGSPNYGEYLDAIWFAFPERASLGWNQVNATVYTWDSEGSTDWNNKAPTYDVDWIVDRTGRKVDSNGDVLEAGLTSEIGTVQLKDTSINGMYRFNYATRNPVEHGGYLLGRNERWHNRPVHVPIDNYGDLDFADNASDAELWFCQASKLLWDITGDRQYWLAWQNSLITCIGYSDIDKYDQFFRKSTAASTPFTDGISYSYYYPREQAATYSRDEQGFIVINQSATAQTTLEQQSIWFKFKNTSNFYVEYGGVDTSGSALSLAVSLTVNKTKTEEGAIKYRCGLPITTTDGSITAMNVPMNHFTRVSKPDGGQYLTADLRMISDYGSNTVTKFEYQSGIAGKCYDNVVTSTMDSDGGMVVGFWIFDNEKQDIGTFTYRSYNDNFNFRISDDNNWRWWAMLPATNGEWVTKVFSITDFKLNSYQPDHPLVTDPEDGAEIQPDPIPASPTLTGREDFTLLLDDEPVDGVSGRIDWYCINDLPELYDDGGTGDYSVLLSLTFNDSTGNGYTARLGDCTIKQYMLDSLAYTPGLIPFSNITDPYAQLYSGWRGLPYPGYQLPAIWCFKGTPIDEVRLNNSIKFLCDAQNWFTNKFKPVLPGPCAQAFVWNRQDALAYLPDGEEPDTFLMQHWYAEAWSGYEPRAFFAGCDVVHELYQRGDYAIPQNIIMYCLNWMNYLKWFMKNNDGHAPTYFKDTGEVLYDGFTGHMSGLWLAGASMMAIAGYPDHELLDLLFTEIQNNYDVITPNHVMNGCWSPAIRSGNETTEQNNSMYFGFYTGELLRGLGLYMKYYNLYI</sequence>
<proteinExistence type="predicted"/>
<organism evidence="1 2">
    <name type="scientific">Pseudescherichia vulneris NBRC 102420</name>
    <dbReference type="NCBI Taxonomy" id="1115515"/>
    <lineage>
        <taxon>Bacteria</taxon>
        <taxon>Pseudomonadati</taxon>
        <taxon>Pseudomonadota</taxon>
        <taxon>Gammaproteobacteria</taxon>
        <taxon>Enterobacterales</taxon>
        <taxon>Enterobacteriaceae</taxon>
        <taxon>Pseudescherichia</taxon>
    </lineage>
</organism>
<comment type="caution">
    <text evidence="1">The sequence shown here is derived from an EMBL/GenBank/DDBJ whole genome shotgun (WGS) entry which is preliminary data.</text>
</comment>
<reference evidence="1 2" key="1">
    <citation type="submission" date="2014-09" db="EMBL/GenBank/DDBJ databases">
        <title>Whole genome shotgun sequence of Escherichia vulneris NBRC 102420.</title>
        <authorList>
            <person name="Yoshida Y."/>
            <person name="Hosoyama A."/>
            <person name="Tsuchikane K."/>
            <person name="Ohji S."/>
            <person name="Ichikawa N."/>
            <person name="Kimura A."/>
            <person name="Yamazoe A."/>
            <person name="Ezaki T."/>
            <person name="Fujita N."/>
        </authorList>
    </citation>
    <scope>NUCLEOTIDE SEQUENCE [LARGE SCALE GENOMIC DNA]</scope>
    <source>
        <strain evidence="1 2">NBRC 102420</strain>
    </source>
</reference>
<gene>
    <name evidence="1" type="ORF">EV102420_08_03270</name>
</gene>
<name>A0A090V3M0_PSEVU</name>
<dbReference type="EMBL" id="BBMZ01000008">
    <property type="protein sequence ID" value="GAL57864.1"/>
    <property type="molecule type" value="Genomic_DNA"/>
</dbReference>
<dbReference type="eggNOG" id="COG3712">
    <property type="taxonomic scope" value="Bacteria"/>
</dbReference>
<evidence type="ECO:0008006" key="3">
    <source>
        <dbReference type="Google" id="ProtNLM"/>
    </source>
</evidence>
<protein>
    <recommendedName>
        <fullName evidence="3">Tail protein</fullName>
    </recommendedName>
</protein>
<evidence type="ECO:0000313" key="1">
    <source>
        <dbReference type="EMBL" id="GAL57864.1"/>
    </source>
</evidence>
<dbReference type="STRING" id="1115515.EV102420_08_03270"/>
<dbReference type="RefSeq" id="WP_042390497.1">
    <property type="nucleotide sequence ID" value="NZ_BBMZ01000008.1"/>
</dbReference>